<feature type="domain" description="Isochorismatase-like" evidence="8">
    <location>
        <begin position="14"/>
        <end position="207"/>
    </location>
</feature>
<evidence type="ECO:0000313" key="10">
    <source>
        <dbReference type="Proteomes" id="UP000177798"/>
    </source>
</evidence>
<evidence type="ECO:0000259" key="8">
    <source>
        <dbReference type="Pfam" id="PF00857"/>
    </source>
</evidence>
<keyword evidence="3" id="KW-0479">Metal-binding</keyword>
<organism evidence="9 10">
    <name type="scientific">Sclerotinia sclerotiorum (strain ATCC 18683 / 1980 / Ss-1)</name>
    <name type="common">White mold</name>
    <name type="synonym">Whetzelinia sclerotiorum</name>
    <dbReference type="NCBI Taxonomy" id="665079"/>
    <lineage>
        <taxon>Eukaryota</taxon>
        <taxon>Fungi</taxon>
        <taxon>Dikarya</taxon>
        <taxon>Ascomycota</taxon>
        <taxon>Pezizomycotina</taxon>
        <taxon>Leotiomycetes</taxon>
        <taxon>Helotiales</taxon>
        <taxon>Sclerotiniaceae</taxon>
        <taxon>Sclerotinia</taxon>
    </lineage>
</organism>
<comment type="pathway">
    <text evidence="5">Cofactor biosynthesis; nicotinate biosynthesis; nicotinate from nicotinamide: step 1/1.</text>
</comment>
<dbReference type="Gene3D" id="3.40.50.850">
    <property type="entry name" value="Isochorismatase-like"/>
    <property type="match status" value="1"/>
</dbReference>
<dbReference type="Proteomes" id="UP000177798">
    <property type="component" value="Chromosome 5"/>
</dbReference>
<protein>
    <recommendedName>
        <fullName evidence="6">nicotinamidase</fullName>
        <ecNumber evidence="6">3.5.1.19</ecNumber>
    </recommendedName>
    <alternativeName>
        <fullName evidence="7">Nicotinamide deamidase</fullName>
    </alternativeName>
</protein>
<evidence type="ECO:0000256" key="6">
    <source>
        <dbReference type="ARBA" id="ARBA00039017"/>
    </source>
</evidence>
<dbReference type="CDD" id="cd01011">
    <property type="entry name" value="nicotinamidase"/>
    <property type="match status" value="1"/>
</dbReference>
<dbReference type="SUPFAM" id="SSF52499">
    <property type="entry name" value="Isochorismatase-like hydrolases"/>
    <property type="match status" value="1"/>
</dbReference>
<sequence length="232" mass="25632">MSTVDIDTNTFKPALIIVDLQEDFLPPNGSLAVANGRDTIPIINNLLNLPFHLKIATKDWHPSNHTSFASNHPGTKPFTDFTTIINPSNPSETYKTRLWPPHCVQNTLGSEFPFELNTTQITKTLLKGQHPDVEVYSAFYDPLKNPRCSDSGLAGQLKDEGITDVYVVGLAADYCVKCTAEDSAKEGFNTFILEEGTRAVDPAEWEKIRSSLEGIQVVSVNGEEVGRVRNLK</sequence>
<accession>A0A1D9Q4A8</accession>
<dbReference type="OrthoDB" id="3341310at2759"/>
<evidence type="ECO:0000256" key="7">
    <source>
        <dbReference type="ARBA" id="ARBA00043224"/>
    </source>
</evidence>
<comment type="similarity">
    <text evidence="1">Belongs to the isochorismatase family.</text>
</comment>
<dbReference type="EMBL" id="CP017818">
    <property type="protein sequence ID" value="APA09778.1"/>
    <property type="molecule type" value="Genomic_DNA"/>
</dbReference>
<dbReference type="EC" id="3.5.1.19" evidence="6"/>
<name>A0A1D9Q4A8_SCLS1</name>
<evidence type="ECO:0000256" key="4">
    <source>
        <dbReference type="ARBA" id="ARBA00022801"/>
    </source>
</evidence>
<evidence type="ECO:0000313" key="9">
    <source>
        <dbReference type="EMBL" id="APA09778.1"/>
    </source>
</evidence>
<keyword evidence="4" id="KW-0378">Hydrolase</keyword>
<proteinExistence type="inferred from homology"/>
<dbReference type="VEuPathDB" id="FungiDB:sscle_05g045480"/>
<dbReference type="PANTHER" id="PTHR11080:SF2">
    <property type="entry name" value="LD05707P"/>
    <property type="match status" value="1"/>
</dbReference>
<dbReference type="InterPro" id="IPR000868">
    <property type="entry name" value="Isochorismatase-like_dom"/>
</dbReference>
<dbReference type="PANTHER" id="PTHR11080">
    <property type="entry name" value="PYRAZINAMIDASE/NICOTINAMIDASE"/>
    <property type="match status" value="1"/>
</dbReference>
<evidence type="ECO:0000256" key="3">
    <source>
        <dbReference type="ARBA" id="ARBA00022723"/>
    </source>
</evidence>
<dbReference type="InterPro" id="IPR036380">
    <property type="entry name" value="Isochorismatase-like_sf"/>
</dbReference>
<dbReference type="InterPro" id="IPR052347">
    <property type="entry name" value="Isochorismatase_Nicotinamidase"/>
</dbReference>
<dbReference type="GO" id="GO:0008936">
    <property type="term" value="F:nicotinamidase activity"/>
    <property type="evidence" value="ECO:0007669"/>
    <property type="project" value="UniProtKB-EC"/>
</dbReference>
<keyword evidence="2" id="KW-0662">Pyridine nucleotide biosynthesis</keyword>
<gene>
    <name evidence="9" type="ORF">sscle_05g045480</name>
</gene>
<evidence type="ECO:0000256" key="5">
    <source>
        <dbReference type="ARBA" id="ARBA00037900"/>
    </source>
</evidence>
<dbReference type="Pfam" id="PF00857">
    <property type="entry name" value="Isochorismatase"/>
    <property type="match status" value="1"/>
</dbReference>
<evidence type="ECO:0000256" key="1">
    <source>
        <dbReference type="ARBA" id="ARBA00006336"/>
    </source>
</evidence>
<dbReference type="OMA" id="DFVDSWP"/>
<dbReference type="AlphaFoldDB" id="A0A1D9Q4A8"/>
<dbReference type="GO" id="GO:0019363">
    <property type="term" value="P:pyridine nucleotide biosynthetic process"/>
    <property type="evidence" value="ECO:0007669"/>
    <property type="project" value="UniProtKB-KW"/>
</dbReference>
<dbReference type="GO" id="GO:0046872">
    <property type="term" value="F:metal ion binding"/>
    <property type="evidence" value="ECO:0007669"/>
    <property type="project" value="UniProtKB-KW"/>
</dbReference>
<reference evidence="10" key="1">
    <citation type="journal article" date="2017" name="Genome Biol. Evol.">
        <title>The complete genome sequence of the phytopathogenic fungus Sclerotinia sclerotiorum reveals insights into the genome architecture of broad host range pathogens.</title>
        <authorList>
            <person name="Derbyshire M."/>
            <person name="Denton-Giles M."/>
            <person name="Hegedus D."/>
            <person name="Seifbarghy S."/>
            <person name="Rollins J."/>
            <person name="van Kan J."/>
            <person name="Seidl M.F."/>
            <person name="Faino L."/>
            <person name="Mbengue M."/>
            <person name="Navaud O."/>
            <person name="Raffaele S."/>
            <person name="Hammond-Kosack K."/>
            <person name="Heard S."/>
            <person name="Oliver R."/>
        </authorList>
    </citation>
    <scope>NUCLEOTIDE SEQUENCE [LARGE SCALE GENOMIC DNA]</scope>
    <source>
        <strain evidence="10">ATCC 18683 / 1980 / Ss-1</strain>
    </source>
</reference>
<evidence type="ECO:0000256" key="2">
    <source>
        <dbReference type="ARBA" id="ARBA00022642"/>
    </source>
</evidence>
<dbReference type="KEGG" id="ssl:SS1G_06017"/>
<dbReference type="RefSeq" id="XP_001593095.1">
    <property type="nucleotide sequence ID" value="XM_001593045.1"/>
</dbReference>